<evidence type="ECO:0000313" key="3">
    <source>
        <dbReference type="Proteomes" id="UP001596004"/>
    </source>
</evidence>
<evidence type="ECO:0000256" key="1">
    <source>
        <dbReference type="SAM" id="SignalP"/>
    </source>
</evidence>
<dbReference type="Pfam" id="PF17963">
    <property type="entry name" value="Big_9"/>
    <property type="match status" value="1"/>
</dbReference>
<keyword evidence="1" id="KW-0732">Signal</keyword>
<gene>
    <name evidence="2" type="ORF">ACFO60_09210</name>
</gene>
<feature type="chain" id="PRO_5046674061" evidence="1">
    <location>
        <begin position="29"/>
        <end position="500"/>
    </location>
</feature>
<dbReference type="Gene3D" id="2.60.40.3440">
    <property type="match status" value="1"/>
</dbReference>
<dbReference type="EMBL" id="JBHSFP010000004">
    <property type="protein sequence ID" value="MFC4530940.1"/>
    <property type="molecule type" value="Genomic_DNA"/>
</dbReference>
<sequence length="500" mass="50950">MSQRPRSALVASAFALVALLTASGTQVAAGAAAHAAVSVRHDATTLRHNATTLRHDAATGPHAVTRAAAAPCVRPGQTTYPVEYYWKNAFGMRLGSGAISVDTSPSLWGGQIAPGGTFTLTLTHRTAQWPLLVRTYTTTWDLSSLLGSADIVGQSGTGAISGTTLTITSPDTKTDPPPKVITFQVRQGTIGRGMTIRPTGISSVIAAPGQLGNNTSAPPIQIVGGQSISPTTAADDTAATRQDTAVSVPVPANDTAASPVISSVTKPANGTATISGGNVIYTPAAGLSGTDTFTYTITTACGTSTATVTVAVTCAYAPVNLVNGSFEAPPVATVDWSIPDASTNPSVGWHTTATDGKLEFWRGGASGIPAADGQQFAELNANQVSTLYQDVATVPGTPMTWALYHRGRLGTDVMRVLIGAPGATVAQVPAGASSADISDDDTAWRFYTGVYVVPPGQTVTRFAFASVSAAGGTPTAGNFLDGVVFRSPPCLPMTSGRTSS</sequence>
<keyword evidence="3" id="KW-1185">Reference proteome</keyword>
<name>A0ABV9CEA2_9ACTN</name>
<evidence type="ECO:0000313" key="2">
    <source>
        <dbReference type="EMBL" id="MFC4530940.1"/>
    </source>
</evidence>
<proteinExistence type="predicted"/>
<organism evidence="2 3">
    <name type="scientific">Sphaerisporangium dianthi</name>
    <dbReference type="NCBI Taxonomy" id="1436120"/>
    <lineage>
        <taxon>Bacteria</taxon>
        <taxon>Bacillati</taxon>
        <taxon>Actinomycetota</taxon>
        <taxon>Actinomycetes</taxon>
        <taxon>Streptosporangiales</taxon>
        <taxon>Streptosporangiaceae</taxon>
        <taxon>Sphaerisporangium</taxon>
    </lineage>
</organism>
<accession>A0ABV9CEA2</accession>
<reference evidence="3" key="1">
    <citation type="journal article" date="2019" name="Int. J. Syst. Evol. Microbiol.">
        <title>The Global Catalogue of Microorganisms (GCM) 10K type strain sequencing project: providing services to taxonomists for standard genome sequencing and annotation.</title>
        <authorList>
            <consortium name="The Broad Institute Genomics Platform"/>
            <consortium name="The Broad Institute Genome Sequencing Center for Infectious Disease"/>
            <person name="Wu L."/>
            <person name="Ma J."/>
        </authorList>
    </citation>
    <scope>NUCLEOTIDE SEQUENCE [LARGE SCALE GENOMIC DNA]</scope>
    <source>
        <strain evidence="3">CGMCC 4.7132</strain>
    </source>
</reference>
<dbReference type="RefSeq" id="WP_380839112.1">
    <property type="nucleotide sequence ID" value="NZ_JBHSFP010000004.1"/>
</dbReference>
<feature type="signal peptide" evidence="1">
    <location>
        <begin position="1"/>
        <end position="28"/>
    </location>
</feature>
<dbReference type="Gene3D" id="2.60.120.260">
    <property type="entry name" value="Galactose-binding domain-like"/>
    <property type="match status" value="1"/>
</dbReference>
<comment type="caution">
    <text evidence="2">The sequence shown here is derived from an EMBL/GenBank/DDBJ whole genome shotgun (WGS) entry which is preliminary data.</text>
</comment>
<protein>
    <submittedName>
        <fullName evidence="2">Ig-like domain-containing protein</fullName>
    </submittedName>
</protein>
<dbReference type="Proteomes" id="UP001596004">
    <property type="component" value="Unassembled WGS sequence"/>
</dbReference>